<evidence type="ECO:0000256" key="8">
    <source>
        <dbReference type="ARBA" id="ARBA00047450"/>
    </source>
</evidence>
<dbReference type="SUPFAM" id="SSF53187">
    <property type="entry name" value="Zn-dependent exopeptidases"/>
    <property type="match status" value="1"/>
</dbReference>
<comment type="catalytic activity">
    <reaction evidence="22">
        <text>an N-acyl-aromatic L-alpha-amino acid + H2O = an aromatic L-alpha-amino acid + a carboxylate</text>
        <dbReference type="Rhea" id="RHEA:54184"/>
        <dbReference type="ChEBI" id="CHEBI:15377"/>
        <dbReference type="ChEBI" id="CHEBI:29067"/>
        <dbReference type="ChEBI" id="CHEBI:84824"/>
        <dbReference type="ChEBI" id="CHEBI:138093"/>
        <dbReference type="EC" id="3.5.1.114"/>
    </reaction>
    <physiologicalReaction direction="left-to-right" evidence="22">
        <dbReference type="Rhea" id="RHEA:54185"/>
    </physiologicalReaction>
    <physiologicalReaction direction="right-to-left" evidence="22">
        <dbReference type="Rhea" id="RHEA:54186"/>
    </physiologicalReaction>
</comment>
<evidence type="ECO:0000256" key="15">
    <source>
        <dbReference type="ARBA" id="ARBA00048380"/>
    </source>
</evidence>
<keyword evidence="6" id="KW-0862">Zinc</keyword>
<dbReference type="GO" id="GO:0043604">
    <property type="term" value="P:amide biosynthetic process"/>
    <property type="evidence" value="ECO:0007669"/>
    <property type="project" value="TreeGrafter"/>
</dbReference>
<comment type="catalytic activity">
    <reaction evidence="19">
        <text>N-(9Z-octadecenoyl)-L-glutamine + H2O = L-glutamine + (9Z)-octadecenoate</text>
        <dbReference type="Rhea" id="RHEA:51356"/>
        <dbReference type="ChEBI" id="CHEBI:15377"/>
        <dbReference type="ChEBI" id="CHEBI:30823"/>
        <dbReference type="ChEBI" id="CHEBI:58359"/>
        <dbReference type="ChEBI" id="CHEBI:134033"/>
    </reaction>
    <physiologicalReaction direction="left-to-right" evidence="19">
        <dbReference type="Rhea" id="RHEA:51357"/>
    </physiologicalReaction>
</comment>
<evidence type="ECO:0000256" key="6">
    <source>
        <dbReference type="ARBA" id="ARBA00022833"/>
    </source>
</evidence>
<keyword evidence="28" id="KW-1185">Reference proteome</keyword>
<gene>
    <name evidence="27" type="primary">Pm20d1</name>
    <name evidence="27" type="ORF">NPIL_233251</name>
</gene>
<evidence type="ECO:0000313" key="28">
    <source>
        <dbReference type="Proteomes" id="UP000887013"/>
    </source>
</evidence>
<keyword evidence="5" id="KW-0378">Hydrolase</keyword>
<name>A0A8X6PYZ1_NEPPI</name>
<dbReference type="InterPro" id="IPR002933">
    <property type="entry name" value="Peptidase_M20"/>
</dbReference>
<comment type="catalytic activity">
    <reaction evidence="10">
        <text>N-octadecanoyl-L-phenylalanine + H2O = octadecanoate + L-phenylalanine</text>
        <dbReference type="Rhea" id="RHEA:64128"/>
        <dbReference type="ChEBI" id="CHEBI:15377"/>
        <dbReference type="ChEBI" id="CHEBI:25629"/>
        <dbReference type="ChEBI" id="CHEBI:58095"/>
        <dbReference type="ChEBI" id="CHEBI:149700"/>
    </reaction>
    <physiologicalReaction direction="left-to-right" evidence="10">
        <dbReference type="Rhea" id="RHEA:64129"/>
    </physiologicalReaction>
</comment>
<accession>A0A8X6PYZ1</accession>
<sequence>MNSQFFYAAASCHFIFLGFPIIHKSPLVTREVVNDLSLLYYVKGTDKSLKPYLLAGHLDVVPVEESFWEVPPFSGEIKDGFIWGRGSIDCKHVVMNHLSSSITGNPKINNTQEIKNAIEVLNNNISISTSSKARTYPEISYQTTSTTENKRIKQGKIGFPIHWSNTLVRFHQRQAIVPKHHHLSLLTRLQFSPKTEIARQVINEIINHSNPTIKDQAVYLTKVGRRHPTPKPEKLDKLIPSPSSDHHPSKEPIPNP</sequence>
<organism evidence="27 28">
    <name type="scientific">Nephila pilipes</name>
    <name type="common">Giant wood spider</name>
    <name type="synonym">Nephila maculata</name>
    <dbReference type="NCBI Taxonomy" id="299642"/>
    <lineage>
        <taxon>Eukaryota</taxon>
        <taxon>Metazoa</taxon>
        <taxon>Ecdysozoa</taxon>
        <taxon>Arthropoda</taxon>
        <taxon>Chelicerata</taxon>
        <taxon>Arachnida</taxon>
        <taxon>Araneae</taxon>
        <taxon>Araneomorphae</taxon>
        <taxon>Entelegynae</taxon>
        <taxon>Araneoidea</taxon>
        <taxon>Nephilidae</taxon>
        <taxon>Nephila</taxon>
    </lineage>
</organism>
<evidence type="ECO:0000256" key="24">
    <source>
        <dbReference type="ARBA" id="ARBA00049100"/>
    </source>
</evidence>
<evidence type="ECO:0000256" key="22">
    <source>
        <dbReference type="ARBA" id="ARBA00048840"/>
    </source>
</evidence>
<evidence type="ECO:0000313" key="27">
    <source>
        <dbReference type="EMBL" id="GFT88125.1"/>
    </source>
</evidence>
<evidence type="ECO:0000256" key="16">
    <source>
        <dbReference type="ARBA" id="ARBA00048402"/>
    </source>
</evidence>
<dbReference type="OrthoDB" id="3064516at2759"/>
<comment type="catalytic activity">
    <reaction evidence="16">
        <text>N-(5Z,8Z,11Z,14Z)-eicosatetraenoyl-glycine + H2O = (5Z,8Z,11Z,14Z)-eicosatetraenoate + glycine</text>
        <dbReference type="Rhea" id="RHEA:64108"/>
        <dbReference type="ChEBI" id="CHEBI:15377"/>
        <dbReference type="ChEBI" id="CHEBI:32395"/>
        <dbReference type="ChEBI" id="CHEBI:57305"/>
        <dbReference type="ChEBI" id="CHEBI:59002"/>
    </reaction>
    <physiologicalReaction direction="left-to-right" evidence="16">
        <dbReference type="Rhea" id="RHEA:64109"/>
    </physiologicalReaction>
    <physiologicalReaction direction="right-to-left" evidence="16">
        <dbReference type="Rhea" id="RHEA:64110"/>
    </physiologicalReaction>
</comment>
<comment type="catalytic activity">
    <reaction evidence="9">
        <text>N-(4Z,7Z,10Z,13Z,16Z,19Z-docosahexaenoyl)-L-phenylalanine + H2O = (4Z,7Z,10Z,13Z,16Z,19Z)-docosahexaenoate + L-phenylalanine</text>
        <dbReference type="Rhea" id="RHEA:64132"/>
        <dbReference type="ChEBI" id="CHEBI:15377"/>
        <dbReference type="ChEBI" id="CHEBI:58095"/>
        <dbReference type="ChEBI" id="CHEBI:77016"/>
        <dbReference type="ChEBI" id="CHEBI:149701"/>
    </reaction>
    <physiologicalReaction direction="left-to-right" evidence="9">
        <dbReference type="Rhea" id="RHEA:64133"/>
    </physiologicalReaction>
</comment>
<dbReference type="AlphaFoldDB" id="A0A8X6PYZ1"/>
<comment type="catalytic activity">
    <reaction evidence="21">
        <text>N-(9Z-octadecenoyl)-L-leucine + H2O = L-leucine + (9Z)-octadecenoate</text>
        <dbReference type="Rhea" id="RHEA:51360"/>
        <dbReference type="ChEBI" id="CHEBI:15377"/>
        <dbReference type="ChEBI" id="CHEBI:30823"/>
        <dbReference type="ChEBI" id="CHEBI:57427"/>
        <dbReference type="ChEBI" id="CHEBI:134035"/>
    </reaction>
    <physiologicalReaction direction="left-to-right" evidence="21">
        <dbReference type="Rhea" id="RHEA:51361"/>
    </physiologicalReaction>
    <physiologicalReaction direction="right-to-left" evidence="21">
        <dbReference type="Rhea" id="RHEA:51362"/>
    </physiologicalReaction>
</comment>
<dbReference type="PANTHER" id="PTHR45962">
    <property type="entry name" value="N-FATTY-ACYL-AMINO ACID SYNTHASE/HYDROLASE PM20D1"/>
    <property type="match status" value="1"/>
</dbReference>
<feature type="region of interest" description="Disordered" evidence="26">
    <location>
        <begin position="225"/>
        <end position="256"/>
    </location>
</feature>
<keyword evidence="4" id="KW-0479">Metal-binding</keyword>
<evidence type="ECO:0000256" key="12">
    <source>
        <dbReference type="ARBA" id="ARBA00047874"/>
    </source>
</evidence>
<comment type="catalytic activity">
    <reaction evidence="25">
        <text>N-(9Z-octadecenoyl)-L-lysine + H2O = L-lysine + (9Z)-octadecenoate</text>
        <dbReference type="Rhea" id="RHEA:64192"/>
        <dbReference type="ChEBI" id="CHEBI:15377"/>
        <dbReference type="ChEBI" id="CHEBI:30823"/>
        <dbReference type="ChEBI" id="CHEBI:32551"/>
        <dbReference type="ChEBI" id="CHEBI:149731"/>
    </reaction>
    <physiologicalReaction direction="left-to-right" evidence="25">
        <dbReference type="Rhea" id="RHEA:64193"/>
    </physiologicalReaction>
</comment>
<comment type="catalytic activity">
    <reaction evidence="20">
        <text>N-(9Z-octadecenoyl)-L-tryptophan + H2O = L-tryptophan + (9Z)-octadecenoate</text>
        <dbReference type="Rhea" id="RHEA:64176"/>
        <dbReference type="ChEBI" id="CHEBI:15377"/>
        <dbReference type="ChEBI" id="CHEBI:30823"/>
        <dbReference type="ChEBI" id="CHEBI:57912"/>
        <dbReference type="ChEBI" id="CHEBI:149733"/>
    </reaction>
    <physiologicalReaction direction="left-to-right" evidence="20">
        <dbReference type="Rhea" id="RHEA:64177"/>
    </physiologicalReaction>
</comment>
<keyword evidence="3" id="KW-0645">Protease</keyword>
<comment type="catalytic activity">
    <reaction evidence="11">
        <text>N-(9Z-octadecenoyl)-L-tyrosine + H2O = L-tyrosine + (9Z)-octadecenoate</text>
        <dbReference type="Rhea" id="RHEA:64184"/>
        <dbReference type="ChEBI" id="CHEBI:15377"/>
        <dbReference type="ChEBI" id="CHEBI:30823"/>
        <dbReference type="ChEBI" id="CHEBI:58315"/>
        <dbReference type="ChEBI" id="CHEBI:149734"/>
    </reaction>
    <physiologicalReaction direction="left-to-right" evidence="11">
        <dbReference type="Rhea" id="RHEA:64185"/>
    </physiologicalReaction>
</comment>
<evidence type="ECO:0000256" key="10">
    <source>
        <dbReference type="ARBA" id="ARBA00047723"/>
    </source>
</evidence>
<comment type="catalytic activity">
    <reaction evidence="14">
        <text>N-(9Z-octadecenoyl)-L-methionine + H2O = (9Z)-octadecenoate + L-methionine</text>
        <dbReference type="Rhea" id="RHEA:64144"/>
        <dbReference type="ChEBI" id="CHEBI:15377"/>
        <dbReference type="ChEBI" id="CHEBI:30823"/>
        <dbReference type="ChEBI" id="CHEBI:57844"/>
        <dbReference type="ChEBI" id="CHEBI:149732"/>
    </reaction>
    <physiologicalReaction direction="left-to-right" evidence="14">
        <dbReference type="Rhea" id="RHEA:64145"/>
    </physiologicalReaction>
</comment>
<evidence type="ECO:0000256" key="5">
    <source>
        <dbReference type="ARBA" id="ARBA00022801"/>
    </source>
</evidence>
<evidence type="ECO:0000256" key="9">
    <source>
        <dbReference type="ARBA" id="ARBA00047567"/>
    </source>
</evidence>
<evidence type="ECO:0000256" key="13">
    <source>
        <dbReference type="ARBA" id="ARBA00047879"/>
    </source>
</evidence>
<comment type="catalytic activity">
    <reaction evidence="24">
        <text>N-(5Z,8Z,11Z,14Z-eicosatetraenoyl)-L-serine + H2O = (5Z,8Z,11Z,14Z)-eicosatetraenoate + L-serine</text>
        <dbReference type="Rhea" id="RHEA:64116"/>
        <dbReference type="ChEBI" id="CHEBI:15377"/>
        <dbReference type="ChEBI" id="CHEBI:32395"/>
        <dbReference type="ChEBI" id="CHEBI:33384"/>
        <dbReference type="ChEBI" id="CHEBI:149697"/>
    </reaction>
    <physiologicalReaction direction="left-to-right" evidence="24">
        <dbReference type="Rhea" id="RHEA:64117"/>
    </physiologicalReaction>
    <physiologicalReaction direction="right-to-left" evidence="24">
        <dbReference type="Rhea" id="RHEA:64118"/>
    </physiologicalReaction>
</comment>
<comment type="catalytic activity">
    <reaction evidence="12">
        <text>(5Z,8Z,11Z,14Z)-eicosatetraenoate + L-phenylalanine = N-(5Z,8Z,11Z,14Z-eicosatetraenoyl)-L-phenylalanine + H2O</text>
        <dbReference type="Rhea" id="RHEA:51312"/>
        <dbReference type="ChEBI" id="CHEBI:15377"/>
        <dbReference type="ChEBI" id="CHEBI:32395"/>
        <dbReference type="ChEBI" id="CHEBI:58095"/>
        <dbReference type="ChEBI" id="CHEBI:134022"/>
    </reaction>
    <physiologicalReaction direction="left-to-right" evidence="12">
        <dbReference type="Rhea" id="RHEA:51313"/>
    </physiologicalReaction>
    <physiologicalReaction direction="right-to-left" evidence="12">
        <dbReference type="Rhea" id="RHEA:51314"/>
    </physiologicalReaction>
</comment>
<dbReference type="GO" id="GO:0008233">
    <property type="term" value="F:peptidase activity"/>
    <property type="evidence" value="ECO:0007669"/>
    <property type="project" value="UniProtKB-KW"/>
</dbReference>
<dbReference type="GO" id="GO:0006520">
    <property type="term" value="P:amino acid metabolic process"/>
    <property type="evidence" value="ECO:0007669"/>
    <property type="project" value="TreeGrafter"/>
</dbReference>
<comment type="catalytic activity">
    <reaction evidence="18">
        <text>N-(9Z-octadecenoyl)-L-serine + H2O = L-serine + (9Z)-octadecenoate</text>
        <dbReference type="Rhea" id="RHEA:51352"/>
        <dbReference type="ChEBI" id="CHEBI:15377"/>
        <dbReference type="ChEBI" id="CHEBI:30823"/>
        <dbReference type="ChEBI" id="CHEBI:33384"/>
        <dbReference type="ChEBI" id="CHEBI:134031"/>
    </reaction>
    <physiologicalReaction direction="left-to-right" evidence="18">
        <dbReference type="Rhea" id="RHEA:51353"/>
    </physiologicalReaction>
</comment>
<dbReference type="GO" id="GO:0043605">
    <property type="term" value="P:amide catabolic process"/>
    <property type="evidence" value="ECO:0007669"/>
    <property type="project" value="TreeGrafter"/>
</dbReference>
<evidence type="ECO:0000256" key="11">
    <source>
        <dbReference type="ARBA" id="ARBA00047866"/>
    </source>
</evidence>
<dbReference type="PANTHER" id="PTHR45962:SF1">
    <property type="entry name" value="N-FATTY-ACYL-AMINO ACID SYNTHASE_HYDROLASE PM20D1"/>
    <property type="match status" value="1"/>
</dbReference>
<evidence type="ECO:0000256" key="7">
    <source>
        <dbReference type="ARBA" id="ARBA00046147"/>
    </source>
</evidence>
<evidence type="ECO:0000256" key="26">
    <source>
        <dbReference type="SAM" id="MobiDB-lite"/>
    </source>
</evidence>
<evidence type="ECO:0000256" key="25">
    <source>
        <dbReference type="ARBA" id="ARBA00049457"/>
    </source>
</evidence>
<comment type="catalytic activity">
    <reaction evidence="13">
        <text>N-hexadecanoyl-L-phenylalanine + H2O = hexadecanoate + L-phenylalanine</text>
        <dbReference type="Rhea" id="RHEA:64124"/>
        <dbReference type="ChEBI" id="CHEBI:7896"/>
        <dbReference type="ChEBI" id="CHEBI:15377"/>
        <dbReference type="ChEBI" id="CHEBI:58095"/>
        <dbReference type="ChEBI" id="CHEBI:149699"/>
    </reaction>
    <physiologicalReaction direction="left-to-right" evidence="13">
        <dbReference type="Rhea" id="RHEA:64125"/>
    </physiologicalReaction>
</comment>
<evidence type="ECO:0000256" key="3">
    <source>
        <dbReference type="ARBA" id="ARBA00022670"/>
    </source>
</evidence>
<dbReference type="InterPro" id="IPR047177">
    <property type="entry name" value="Pept_M20A"/>
</dbReference>
<comment type="catalytic activity">
    <reaction evidence="15">
        <text>N-(9Z-octadecenoyl)-L-asparagine + H2O = L-asparagine + (9Z)-octadecenoate</text>
        <dbReference type="Rhea" id="RHEA:64136"/>
        <dbReference type="ChEBI" id="CHEBI:15377"/>
        <dbReference type="ChEBI" id="CHEBI:30823"/>
        <dbReference type="ChEBI" id="CHEBI:58048"/>
        <dbReference type="ChEBI" id="CHEBI:149730"/>
    </reaction>
    <physiologicalReaction direction="left-to-right" evidence="15">
        <dbReference type="Rhea" id="RHEA:64137"/>
    </physiologicalReaction>
</comment>
<comment type="catalytic activity">
    <reaction evidence="8">
        <text>(9Z)-octadecenoate + glycine = N-(9Z-octadecenoyl)glycine + H2O</text>
        <dbReference type="Rhea" id="RHEA:51316"/>
        <dbReference type="ChEBI" id="CHEBI:15377"/>
        <dbReference type="ChEBI" id="CHEBI:30823"/>
        <dbReference type="ChEBI" id="CHEBI:57305"/>
        <dbReference type="ChEBI" id="CHEBI:133992"/>
    </reaction>
    <physiologicalReaction direction="right-to-left" evidence="8">
        <dbReference type="Rhea" id="RHEA:51318"/>
    </physiologicalReaction>
</comment>
<comment type="caution">
    <text evidence="27">The sequence shown here is derived from an EMBL/GenBank/DDBJ whole genome shotgun (WGS) entry which is preliminary data.</text>
</comment>
<dbReference type="Pfam" id="PF01546">
    <property type="entry name" value="Peptidase_M20"/>
    <property type="match status" value="1"/>
</dbReference>
<dbReference type="Proteomes" id="UP000887013">
    <property type="component" value="Unassembled WGS sequence"/>
</dbReference>
<dbReference type="GO" id="GO:0046872">
    <property type="term" value="F:metal ion binding"/>
    <property type="evidence" value="ECO:0007669"/>
    <property type="project" value="UniProtKB-KW"/>
</dbReference>
<evidence type="ECO:0000256" key="4">
    <source>
        <dbReference type="ARBA" id="ARBA00022723"/>
    </source>
</evidence>
<evidence type="ECO:0000256" key="14">
    <source>
        <dbReference type="ARBA" id="ARBA00048145"/>
    </source>
</evidence>
<comment type="catalytic activity">
    <reaction evidence="17">
        <text>an N-acyl-L-amino acid + H2O = an L-alpha-amino acid + a carboxylate</text>
        <dbReference type="Rhea" id="RHEA:15565"/>
        <dbReference type="ChEBI" id="CHEBI:15377"/>
        <dbReference type="ChEBI" id="CHEBI:29067"/>
        <dbReference type="ChEBI" id="CHEBI:59869"/>
        <dbReference type="ChEBI" id="CHEBI:59874"/>
        <dbReference type="EC" id="3.5.1.14"/>
    </reaction>
    <physiologicalReaction direction="left-to-right" evidence="17">
        <dbReference type="Rhea" id="RHEA:15566"/>
    </physiologicalReaction>
    <physiologicalReaction direction="right-to-left" evidence="17">
        <dbReference type="Rhea" id="RHEA:15567"/>
    </physiologicalReaction>
</comment>
<evidence type="ECO:0000256" key="18">
    <source>
        <dbReference type="ARBA" id="ARBA00048597"/>
    </source>
</evidence>
<comment type="pathway">
    <text evidence="1">Lipid metabolism; fatty acid metabolism.</text>
</comment>
<evidence type="ECO:0000256" key="1">
    <source>
        <dbReference type="ARBA" id="ARBA00004872"/>
    </source>
</evidence>
<evidence type="ECO:0000256" key="21">
    <source>
        <dbReference type="ARBA" id="ARBA00048827"/>
    </source>
</evidence>
<comment type="function">
    <text evidence="7">Secreted enzyme that regulates the endogenous N-fatty acyl amino acid (NAAs) tissue and circulating levels by functioning as a bidirectional NAA synthase/hydrolase. It condenses free fatty acids and free amino acids to generate NAAs and bidirectionally catalyzes the reverse hydrolysis reaction. Some of these NAAs stimulate oxidative metabolism via mitochondrial uncoupling, increasing energy expenditure in a UPC1-independent manner. Thereby, this secreted protein may indirectly regulate whole body energy expenditure. PM20D1 circulates in tight association with both low- and high-density (LDL and HDL,respectively) lipoprotein particles.</text>
</comment>
<dbReference type="EMBL" id="BMAW01120200">
    <property type="protein sequence ID" value="GFT88125.1"/>
    <property type="molecule type" value="Genomic_DNA"/>
</dbReference>
<evidence type="ECO:0000256" key="17">
    <source>
        <dbReference type="ARBA" id="ARBA00048579"/>
    </source>
</evidence>
<evidence type="ECO:0000256" key="2">
    <source>
        <dbReference type="ARBA" id="ARBA00006247"/>
    </source>
</evidence>
<protein>
    <submittedName>
        <fullName evidence="27">Uncharacterized protein</fullName>
    </submittedName>
</protein>
<dbReference type="Gene3D" id="3.40.630.10">
    <property type="entry name" value="Zn peptidases"/>
    <property type="match status" value="1"/>
</dbReference>
<evidence type="ECO:0000256" key="23">
    <source>
        <dbReference type="ARBA" id="ARBA00048879"/>
    </source>
</evidence>
<proteinExistence type="inferred from homology"/>
<dbReference type="GO" id="GO:0004046">
    <property type="term" value="F:aminoacylase activity"/>
    <property type="evidence" value="ECO:0007669"/>
    <property type="project" value="UniProtKB-EC"/>
</dbReference>
<comment type="catalytic activity">
    <reaction evidence="23">
        <text>L-phenylalanine + (9Z)-octadecenoate = N-(9Z-octadecenoyl)-L-phenylalanine + H2O</text>
        <dbReference type="Rhea" id="RHEA:51300"/>
        <dbReference type="ChEBI" id="CHEBI:15377"/>
        <dbReference type="ChEBI" id="CHEBI:30823"/>
        <dbReference type="ChEBI" id="CHEBI:58095"/>
        <dbReference type="ChEBI" id="CHEBI:134020"/>
    </reaction>
    <physiologicalReaction direction="left-to-right" evidence="23">
        <dbReference type="Rhea" id="RHEA:51301"/>
    </physiologicalReaction>
    <physiologicalReaction direction="right-to-left" evidence="23">
        <dbReference type="Rhea" id="RHEA:51302"/>
    </physiologicalReaction>
</comment>
<evidence type="ECO:0000256" key="20">
    <source>
        <dbReference type="ARBA" id="ARBA00048822"/>
    </source>
</evidence>
<evidence type="ECO:0000256" key="19">
    <source>
        <dbReference type="ARBA" id="ARBA00048729"/>
    </source>
</evidence>
<dbReference type="GO" id="GO:0006508">
    <property type="term" value="P:proteolysis"/>
    <property type="evidence" value="ECO:0007669"/>
    <property type="project" value="UniProtKB-KW"/>
</dbReference>
<reference evidence="27" key="1">
    <citation type="submission" date="2020-08" db="EMBL/GenBank/DDBJ databases">
        <title>Multicomponent nature underlies the extraordinary mechanical properties of spider dragline silk.</title>
        <authorList>
            <person name="Kono N."/>
            <person name="Nakamura H."/>
            <person name="Mori M."/>
            <person name="Yoshida Y."/>
            <person name="Ohtoshi R."/>
            <person name="Malay A.D."/>
            <person name="Moran D.A.P."/>
            <person name="Tomita M."/>
            <person name="Numata K."/>
            <person name="Arakawa K."/>
        </authorList>
    </citation>
    <scope>NUCLEOTIDE SEQUENCE</scope>
</reference>
<comment type="similarity">
    <text evidence="2">Belongs to the peptidase M20A family.</text>
</comment>